<organism evidence="1 3">
    <name type="scientific">SAR324 cluster bacterium</name>
    <dbReference type="NCBI Taxonomy" id="2024889"/>
    <lineage>
        <taxon>Bacteria</taxon>
        <taxon>Deltaproteobacteria</taxon>
        <taxon>SAR324 cluster</taxon>
    </lineage>
</organism>
<reference evidence="3 4" key="1">
    <citation type="submission" date="2018-06" db="EMBL/GenBank/DDBJ databases">
        <title>Combined omics and stable isotope probing to characterize newly discovered Mariana Back-Arc vent microbial communities.</title>
        <authorList>
            <person name="Trembath-Reichert E."/>
            <person name="Huber J.A."/>
        </authorList>
    </citation>
    <scope>NUCLEOTIDE SEQUENCE [LARGE SCALE GENOMIC DNA]</scope>
    <source>
        <strain evidence="2">MAG 151</strain>
        <strain evidence="1">MAG 63_1</strain>
    </source>
</reference>
<gene>
    <name evidence="2" type="ORF">DSY93_08585</name>
    <name evidence="1" type="ORF">DSY97_11040</name>
</gene>
<dbReference type="InterPro" id="IPR029055">
    <property type="entry name" value="Ntn_hydrolases_N"/>
</dbReference>
<dbReference type="PANTHER" id="PTHR39328">
    <property type="entry name" value="BLL2871 PROTEIN"/>
    <property type="match status" value="1"/>
</dbReference>
<evidence type="ECO:0000313" key="3">
    <source>
        <dbReference type="Proteomes" id="UP000286801"/>
    </source>
</evidence>
<proteinExistence type="predicted"/>
<dbReference type="EMBL" id="QNZL01000294">
    <property type="protein sequence ID" value="RTZ76949.1"/>
    <property type="molecule type" value="Genomic_DNA"/>
</dbReference>
<accession>A0A432G081</accession>
<dbReference type="EMBL" id="QNZH01000229">
    <property type="protein sequence ID" value="RTZ88401.1"/>
    <property type="molecule type" value="Genomic_DNA"/>
</dbReference>
<dbReference type="InterPro" id="IPR010430">
    <property type="entry name" value="DUF1028"/>
</dbReference>
<evidence type="ECO:0000313" key="2">
    <source>
        <dbReference type="EMBL" id="RTZ88401.1"/>
    </source>
</evidence>
<sequence length="229" mass="24181">MTLSIVGRCPETGMLGGSITSSSICVASRCLFTRSGVGAALSQNVTDPRLGIRMLDLLESRTGRSGGADVNTAISQVVAEANHIEWRQLVLLDSSGKSAIHTGEKALGRNASAQGNQCAAAANLLANEEVPQTMVTAFEQSSGHLAQRLITALEAGIAAGGEEGPVRSAGVQVVHKVSWPVVDLRVDWDENPLPKLRTIWNEYQPQLEPYVTRALNPEAAPSYGVPGDL</sequence>
<dbReference type="SUPFAM" id="SSF56235">
    <property type="entry name" value="N-terminal nucleophile aminohydrolases (Ntn hydrolases)"/>
    <property type="match status" value="1"/>
</dbReference>
<dbReference type="Pfam" id="PF06267">
    <property type="entry name" value="DUF1028"/>
    <property type="match status" value="1"/>
</dbReference>
<dbReference type="Proteomes" id="UP000288322">
    <property type="component" value="Unassembled WGS sequence"/>
</dbReference>
<name>A0A432G081_9DELT</name>
<protein>
    <submittedName>
        <fullName evidence="1">DUF1028 domain-containing protein</fullName>
    </submittedName>
</protein>
<dbReference type="Proteomes" id="UP000286801">
    <property type="component" value="Unassembled WGS sequence"/>
</dbReference>
<dbReference type="AlphaFoldDB" id="A0A432G081"/>
<dbReference type="PANTHER" id="PTHR39328:SF1">
    <property type="entry name" value="BLL2871 PROTEIN"/>
    <property type="match status" value="1"/>
</dbReference>
<evidence type="ECO:0000313" key="1">
    <source>
        <dbReference type="EMBL" id="RTZ76949.1"/>
    </source>
</evidence>
<evidence type="ECO:0000313" key="4">
    <source>
        <dbReference type="Proteomes" id="UP000288322"/>
    </source>
</evidence>
<dbReference type="Gene3D" id="3.60.20.10">
    <property type="entry name" value="Glutamine Phosphoribosylpyrophosphate, subunit 1, domain 1"/>
    <property type="match status" value="1"/>
</dbReference>
<comment type="caution">
    <text evidence="1">The sequence shown here is derived from an EMBL/GenBank/DDBJ whole genome shotgun (WGS) entry which is preliminary data.</text>
</comment>